<dbReference type="PANTHER" id="PTHR46579">
    <property type="entry name" value="F5/8 TYPE C DOMAIN-CONTAINING PROTEIN-RELATED"/>
    <property type="match status" value="1"/>
</dbReference>
<gene>
    <name evidence="1" type="ORF">HD556DRAFT_1226767</name>
</gene>
<dbReference type="GeneID" id="64590871"/>
<accession>A0A9P7J5B4</accession>
<evidence type="ECO:0000313" key="2">
    <source>
        <dbReference type="Proteomes" id="UP000719766"/>
    </source>
</evidence>
<organism evidence="1 2">
    <name type="scientific">Suillus plorans</name>
    <dbReference type="NCBI Taxonomy" id="116603"/>
    <lineage>
        <taxon>Eukaryota</taxon>
        <taxon>Fungi</taxon>
        <taxon>Dikarya</taxon>
        <taxon>Basidiomycota</taxon>
        <taxon>Agaricomycotina</taxon>
        <taxon>Agaricomycetes</taxon>
        <taxon>Agaricomycetidae</taxon>
        <taxon>Boletales</taxon>
        <taxon>Suillineae</taxon>
        <taxon>Suillaceae</taxon>
        <taxon>Suillus</taxon>
    </lineage>
</organism>
<sequence>LPVARKAAQLAGPTSHFYCTACHCWHRSTCGRIDVCSADWVLCDKDEMCRLAELWKNAGTSTERNKLFASHGVQWSTLWRLPYWDPSCQVIIDTMHCLLEGLAHDHFCEFLGLTADLAQQNTPEVMEHIVNVIQTTDVPSSLRSVPYNFGEAKAGTLKADEWRTLTTVYLPIALVSLWNEGSQHRTSEVAANHCAILDHTMSLASVSAVHIACLPFMTVARAQAYHGYIVAWIRDLQVLHPHAPHCTNGHMVLHIWDYLQLFGPVRSWWCFPYERLIGQL</sequence>
<keyword evidence="2" id="KW-1185">Reference proteome</keyword>
<name>A0A9P7J5B4_9AGAM</name>
<evidence type="ECO:0000313" key="1">
    <source>
        <dbReference type="EMBL" id="KAG1803841.1"/>
    </source>
</evidence>
<dbReference type="OrthoDB" id="3247418at2759"/>
<dbReference type="Proteomes" id="UP000719766">
    <property type="component" value="Unassembled WGS sequence"/>
</dbReference>
<reference evidence="1" key="1">
    <citation type="journal article" date="2020" name="New Phytol.">
        <title>Comparative genomics reveals dynamic genome evolution in host specialist ectomycorrhizal fungi.</title>
        <authorList>
            <person name="Lofgren L.A."/>
            <person name="Nguyen N.H."/>
            <person name="Vilgalys R."/>
            <person name="Ruytinx J."/>
            <person name="Liao H.L."/>
            <person name="Branco S."/>
            <person name="Kuo A."/>
            <person name="LaButti K."/>
            <person name="Lipzen A."/>
            <person name="Andreopoulos W."/>
            <person name="Pangilinan J."/>
            <person name="Riley R."/>
            <person name="Hundley H."/>
            <person name="Na H."/>
            <person name="Barry K."/>
            <person name="Grigoriev I.V."/>
            <person name="Stajich J.E."/>
            <person name="Kennedy P.G."/>
        </authorList>
    </citation>
    <scope>NUCLEOTIDE SEQUENCE</scope>
    <source>
        <strain evidence="1">S12</strain>
    </source>
</reference>
<dbReference type="EMBL" id="JABBWE010000004">
    <property type="protein sequence ID" value="KAG1803841.1"/>
    <property type="molecule type" value="Genomic_DNA"/>
</dbReference>
<dbReference type="AlphaFoldDB" id="A0A9P7J5B4"/>
<dbReference type="PANTHER" id="PTHR46579:SF1">
    <property type="entry name" value="F5_8 TYPE C DOMAIN-CONTAINING PROTEIN"/>
    <property type="match status" value="1"/>
</dbReference>
<protein>
    <submittedName>
        <fullName evidence="1">Uncharacterized protein</fullName>
    </submittedName>
</protein>
<comment type="caution">
    <text evidence="1">The sequence shown here is derived from an EMBL/GenBank/DDBJ whole genome shotgun (WGS) entry which is preliminary data.</text>
</comment>
<dbReference type="RefSeq" id="XP_041166187.1">
    <property type="nucleotide sequence ID" value="XM_041297107.1"/>
</dbReference>
<feature type="non-terminal residue" evidence="1">
    <location>
        <position position="280"/>
    </location>
</feature>
<proteinExistence type="predicted"/>